<dbReference type="AlphaFoldDB" id="A0A9D0ZWT7"/>
<feature type="domain" description="DUF5714" evidence="2">
    <location>
        <begin position="32"/>
        <end position="200"/>
    </location>
</feature>
<feature type="transmembrane region" description="Helical" evidence="1">
    <location>
        <begin position="98"/>
        <end position="118"/>
    </location>
</feature>
<sequence length="206" mass="23740">MWKIDKKTREDVDKMDDYAAITEKCREFLKEPEGRTIWDWAMECMDLPGLAMHCPQHHYLFPAVLLTACAKKERKSEEELLPMLEEAKKRAKKVLGGFCGYYGNCGAAVGVGIFLSIYTNTTPLSEESWQWVNEATGRSLIRIASVEGPRCCKRNGFLAFEEAVEVIRERLSVHLEMPSEVKCHYFLQNKECKHGKCPYFKGKKYK</sequence>
<name>A0A9D0ZWT7_9FIRM</name>
<evidence type="ECO:0000313" key="3">
    <source>
        <dbReference type="EMBL" id="HIQ97214.1"/>
    </source>
</evidence>
<evidence type="ECO:0000256" key="1">
    <source>
        <dbReference type="SAM" id="Phobius"/>
    </source>
</evidence>
<dbReference type="Proteomes" id="UP000886886">
    <property type="component" value="Unassembled WGS sequence"/>
</dbReference>
<keyword evidence="1" id="KW-1133">Transmembrane helix</keyword>
<keyword evidence="1" id="KW-0812">Transmembrane</keyword>
<keyword evidence="1" id="KW-0472">Membrane</keyword>
<dbReference type="InterPro" id="IPR043768">
    <property type="entry name" value="DUF5714"/>
</dbReference>
<evidence type="ECO:0000313" key="4">
    <source>
        <dbReference type="Proteomes" id="UP000886886"/>
    </source>
</evidence>
<dbReference type="EMBL" id="DVFT01000171">
    <property type="protein sequence ID" value="HIQ97214.1"/>
    <property type="molecule type" value="Genomic_DNA"/>
</dbReference>
<reference evidence="3" key="1">
    <citation type="submission" date="2020-10" db="EMBL/GenBank/DDBJ databases">
        <authorList>
            <person name="Gilroy R."/>
        </authorList>
    </citation>
    <scope>NUCLEOTIDE SEQUENCE</scope>
    <source>
        <strain evidence="3">ChiSjej3B21-11622</strain>
    </source>
</reference>
<protein>
    <recommendedName>
        <fullName evidence="2">DUF5714 domain-containing protein</fullName>
    </recommendedName>
</protein>
<evidence type="ECO:0000259" key="2">
    <source>
        <dbReference type="Pfam" id="PF18978"/>
    </source>
</evidence>
<dbReference type="Pfam" id="PF18978">
    <property type="entry name" value="DUF5714"/>
    <property type="match status" value="1"/>
</dbReference>
<reference evidence="3" key="2">
    <citation type="journal article" date="2021" name="PeerJ">
        <title>Extensive microbial diversity within the chicken gut microbiome revealed by metagenomics and culture.</title>
        <authorList>
            <person name="Gilroy R."/>
            <person name="Ravi A."/>
            <person name="Getino M."/>
            <person name="Pursley I."/>
            <person name="Horton D.L."/>
            <person name="Alikhan N.F."/>
            <person name="Baker D."/>
            <person name="Gharbi K."/>
            <person name="Hall N."/>
            <person name="Watson M."/>
            <person name="Adriaenssens E.M."/>
            <person name="Foster-Nyarko E."/>
            <person name="Jarju S."/>
            <person name="Secka A."/>
            <person name="Antonio M."/>
            <person name="Oren A."/>
            <person name="Chaudhuri R.R."/>
            <person name="La Ragione R."/>
            <person name="Hildebrand F."/>
            <person name="Pallen M.J."/>
        </authorList>
    </citation>
    <scope>NUCLEOTIDE SEQUENCE</scope>
    <source>
        <strain evidence="3">ChiSjej3B21-11622</strain>
    </source>
</reference>
<accession>A0A9D0ZWT7</accession>
<comment type="caution">
    <text evidence="3">The sequence shown here is derived from an EMBL/GenBank/DDBJ whole genome shotgun (WGS) entry which is preliminary data.</text>
</comment>
<gene>
    <name evidence="3" type="ORF">IAB26_11705</name>
</gene>
<organism evidence="3 4">
    <name type="scientific">Candidatus Limivivens merdigallinarum</name>
    <dbReference type="NCBI Taxonomy" id="2840859"/>
    <lineage>
        <taxon>Bacteria</taxon>
        <taxon>Bacillati</taxon>
        <taxon>Bacillota</taxon>
        <taxon>Clostridia</taxon>
        <taxon>Lachnospirales</taxon>
        <taxon>Lachnospiraceae</taxon>
        <taxon>Lachnospiraceae incertae sedis</taxon>
        <taxon>Candidatus Limivivens</taxon>
    </lineage>
</organism>
<proteinExistence type="predicted"/>